<protein>
    <submittedName>
        <fullName evidence="3">Universal stress protein</fullName>
    </submittedName>
</protein>
<sequence>MTTFLLATGSVHVTAAAADYLQDRLDPGADAEVVVVAVRDPDAPSRDAGDAVNVARSRLAAFAPATETREGAPVTEILAAVDEYDPDELIIGPHRGTDDSDGVGSTAAELLTQVDRPVVVVPLP</sequence>
<keyword evidence="4" id="KW-1185">Reference proteome</keyword>
<feature type="domain" description="UspA" evidence="1">
    <location>
        <begin position="45"/>
        <end position="122"/>
    </location>
</feature>
<dbReference type="EMBL" id="WOWB01000001">
    <property type="protein sequence ID" value="NLV05017.1"/>
    <property type="molecule type" value="Genomic_DNA"/>
</dbReference>
<dbReference type="Pfam" id="PF00582">
    <property type="entry name" value="Usp"/>
    <property type="match status" value="1"/>
</dbReference>
<reference evidence="3" key="2">
    <citation type="submission" date="2019-12" db="EMBL/GenBank/DDBJ databases">
        <title>The whole-genome sequencing of Haloarcula japonica strain pws8.</title>
        <authorList>
            <person name="Verma D.K."/>
            <person name="Gopal K."/>
            <person name="Prasad E.S."/>
        </authorList>
    </citation>
    <scope>NUCLEOTIDE SEQUENCE</scope>
    <source>
        <strain evidence="3">Pws8</strain>
    </source>
</reference>
<evidence type="ECO:0000313" key="4">
    <source>
        <dbReference type="Proteomes" id="UP000037729"/>
    </source>
</evidence>
<accession>A0A0M9APT2</accession>
<dbReference type="RefSeq" id="WP_053966762.1">
    <property type="nucleotide sequence ID" value="NZ_LIUF01000001.1"/>
</dbReference>
<dbReference type="InterPro" id="IPR014729">
    <property type="entry name" value="Rossmann-like_a/b/a_fold"/>
</dbReference>
<reference evidence="2 4" key="1">
    <citation type="submission" date="2015-08" db="EMBL/GenBank/DDBJ databases">
        <title>Genomes of Isolates from Cabo Rojo, PR.</title>
        <authorList>
            <person name="Sanchez-Nieves R.L."/>
            <person name="Montalvo-Rodriguez R."/>
        </authorList>
    </citation>
    <scope>NUCLEOTIDE SEQUENCE [LARGE SCALE GENOMIC DNA]</scope>
    <source>
        <strain evidence="2 4">SL3</strain>
    </source>
</reference>
<organism evidence="2 4">
    <name type="scientific">Haloarcula rubripromontorii</name>
    <dbReference type="NCBI Taxonomy" id="1705562"/>
    <lineage>
        <taxon>Archaea</taxon>
        <taxon>Methanobacteriati</taxon>
        <taxon>Methanobacteriota</taxon>
        <taxon>Stenosarchaea group</taxon>
        <taxon>Halobacteria</taxon>
        <taxon>Halobacteriales</taxon>
        <taxon>Haloarculaceae</taxon>
        <taxon>Haloarcula</taxon>
    </lineage>
</organism>
<name>A0A0M9APT2_9EURY</name>
<evidence type="ECO:0000259" key="1">
    <source>
        <dbReference type="Pfam" id="PF00582"/>
    </source>
</evidence>
<dbReference type="AlphaFoldDB" id="A0A0M9APT2"/>
<gene>
    <name evidence="2" type="ORF">AMS69_03845</name>
    <name evidence="3" type="ORF">GOC83_02545</name>
</gene>
<dbReference type="Proteomes" id="UP000037729">
    <property type="component" value="Unassembled WGS sequence"/>
</dbReference>
<evidence type="ECO:0000313" key="2">
    <source>
        <dbReference type="EMBL" id="KOX95001.1"/>
    </source>
</evidence>
<dbReference type="OrthoDB" id="157454at2157"/>
<comment type="caution">
    <text evidence="2">The sequence shown here is derived from an EMBL/GenBank/DDBJ whole genome shotgun (WGS) entry which is preliminary data.</text>
</comment>
<proteinExistence type="predicted"/>
<dbReference type="Proteomes" id="UP000610611">
    <property type="component" value="Unassembled WGS sequence"/>
</dbReference>
<dbReference type="PATRIC" id="fig|1705562.3.peg.1736"/>
<evidence type="ECO:0000313" key="3">
    <source>
        <dbReference type="EMBL" id="NLV05017.1"/>
    </source>
</evidence>
<dbReference type="Gene3D" id="3.40.50.620">
    <property type="entry name" value="HUPs"/>
    <property type="match status" value="1"/>
</dbReference>
<dbReference type="SUPFAM" id="SSF52402">
    <property type="entry name" value="Adenine nucleotide alpha hydrolases-like"/>
    <property type="match status" value="1"/>
</dbReference>
<dbReference type="InterPro" id="IPR006016">
    <property type="entry name" value="UspA"/>
</dbReference>
<dbReference type="EMBL" id="LIUF01000001">
    <property type="protein sequence ID" value="KOX95001.1"/>
    <property type="molecule type" value="Genomic_DNA"/>
</dbReference>